<protein>
    <recommendedName>
        <fullName evidence="7">Chitin-binding type-2 domain-containing protein</fullName>
    </recommendedName>
</protein>
<reference evidence="8" key="1">
    <citation type="submission" date="2021-03" db="EMBL/GenBank/DDBJ databases">
        <title>Chromosome level genome of the anhydrobiotic midge Polypedilum vanderplanki.</title>
        <authorList>
            <person name="Yoshida Y."/>
            <person name="Kikawada T."/>
            <person name="Gusev O."/>
        </authorList>
    </citation>
    <scope>NUCLEOTIDE SEQUENCE</scope>
    <source>
        <strain evidence="8">NIAS01</strain>
        <tissue evidence="8">Whole body or cell culture</tissue>
    </source>
</reference>
<keyword evidence="5" id="KW-0325">Glycoprotein</keyword>
<feature type="domain" description="Chitin-binding type-2" evidence="7">
    <location>
        <begin position="20"/>
        <end position="70"/>
    </location>
</feature>
<keyword evidence="4" id="KW-1015">Disulfide bond</keyword>
<dbReference type="PROSITE" id="PS50940">
    <property type="entry name" value="CHIT_BIND_II"/>
    <property type="match status" value="3"/>
</dbReference>
<feature type="chain" id="PRO_5039933992" description="Chitin-binding type-2 domain-containing protein" evidence="6">
    <location>
        <begin position="21"/>
        <end position="235"/>
    </location>
</feature>
<evidence type="ECO:0000313" key="8">
    <source>
        <dbReference type="EMBL" id="KAG5678698.1"/>
    </source>
</evidence>
<comment type="caution">
    <text evidence="8">The sequence shown here is derived from an EMBL/GenBank/DDBJ whole genome shotgun (WGS) entry which is preliminary data.</text>
</comment>
<dbReference type="Proteomes" id="UP001107558">
    <property type="component" value="Chromosome 2"/>
</dbReference>
<dbReference type="GO" id="GO:0005576">
    <property type="term" value="C:extracellular region"/>
    <property type="evidence" value="ECO:0007669"/>
    <property type="project" value="InterPro"/>
</dbReference>
<accession>A0A9J6C9H1</accession>
<sequence>MGNKTIFIITISTLIVSTIAKFCTTSRDDTLYIYPSANNCSSFILCHHNEEIEMSCLQSSLFMFTDERVCIDECSETSQMKTANAKTLQYNYNTDYLIFPAENEPIRTVICPSHGSTIAAIPQECNDYIECVDGIGTRKKCDIGSKFSPSLFHCEPEDESDCKVGSDNKKKMKGSYVRKCRTEKGNSALVFATDNCSEFKKCANLMAWTISCANGTSFSKESRTCEWENEVKCEH</sequence>
<keyword evidence="2 6" id="KW-0732">Signal</keyword>
<dbReference type="InterPro" id="IPR051940">
    <property type="entry name" value="Chitin_bind-dev_reg"/>
</dbReference>
<proteinExistence type="predicted"/>
<evidence type="ECO:0000313" key="9">
    <source>
        <dbReference type="Proteomes" id="UP001107558"/>
    </source>
</evidence>
<evidence type="ECO:0000256" key="2">
    <source>
        <dbReference type="ARBA" id="ARBA00022729"/>
    </source>
</evidence>
<dbReference type="InterPro" id="IPR036508">
    <property type="entry name" value="Chitin-bd_dom_sf"/>
</dbReference>
<feature type="domain" description="Chitin-binding type-2" evidence="7">
    <location>
        <begin position="177"/>
        <end position="235"/>
    </location>
</feature>
<evidence type="ECO:0000256" key="4">
    <source>
        <dbReference type="ARBA" id="ARBA00023157"/>
    </source>
</evidence>
<keyword evidence="1" id="KW-0147">Chitin-binding</keyword>
<dbReference type="PANTHER" id="PTHR23301">
    <property type="entry name" value="CHITIN BINDING PERITROPHIN-A"/>
    <property type="match status" value="1"/>
</dbReference>
<keyword evidence="3" id="KW-0677">Repeat</keyword>
<evidence type="ECO:0000256" key="1">
    <source>
        <dbReference type="ARBA" id="ARBA00022669"/>
    </source>
</evidence>
<dbReference type="Gene3D" id="2.170.140.10">
    <property type="entry name" value="Chitin binding domain"/>
    <property type="match status" value="2"/>
</dbReference>
<evidence type="ECO:0000259" key="7">
    <source>
        <dbReference type="PROSITE" id="PS50940"/>
    </source>
</evidence>
<gene>
    <name evidence="8" type="ORF">PVAND_008346</name>
</gene>
<dbReference type="Pfam" id="PF01607">
    <property type="entry name" value="CBM_14"/>
    <property type="match status" value="2"/>
</dbReference>
<dbReference type="OrthoDB" id="7250310at2759"/>
<dbReference type="SUPFAM" id="SSF57625">
    <property type="entry name" value="Invertebrate chitin-binding proteins"/>
    <property type="match status" value="3"/>
</dbReference>
<name>A0A9J6C9H1_POLVA</name>
<keyword evidence="9" id="KW-1185">Reference proteome</keyword>
<feature type="signal peptide" evidence="6">
    <location>
        <begin position="1"/>
        <end position="20"/>
    </location>
</feature>
<dbReference type="InterPro" id="IPR002557">
    <property type="entry name" value="Chitin-bd_dom"/>
</dbReference>
<dbReference type="GO" id="GO:0008061">
    <property type="term" value="F:chitin binding"/>
    <property type="evidence" value="ECO:0007669"/>
    <property type="project" value="UniProtKB-KW"/>
</dbReference>
<evidence type="ECO:0000256" key="6">
    <source>
        <dbReference type="SAM" id="SignalP"/>
    </source>
</evidence>
<dbReference type="SMART" id="SM00494">
    <property type="entry name" value="ChtBD2"/>
    <property type="match status" value="3"/>
</dbReference>
<organism evidence="8 9">
    <name type="scientific">Polypedilum vanderplanki</name>
    <name type="common">Sleeping chironomid midge</name>
    <dbReference type="NCBI Taxonomy" id="319348"/>
    <lineage>
        <taxon>Eukaryota</taxon>
        <taxon>Metazoa</taxon>
        <taxon>Ecdysozoa</taxon>
        <taxon>Arthropoda</taxon>
        <taxon>Hexapoda</taxon>
        <taxon>Insecta</taxon>
        <taxon>Pterygota</taxon>
        <taxon>Neoptera</taxon>
        <taxon>Endopterygota</taxon>
        <taxon>Diptera</taxon>
        <taxon>Nematocera</taxon>
        <taxon>Chironomoidea</taxon>
        <taxon>Chironomidae</taxon>
        <taxon>Chironominae</taxon>
        <taxon>Polypedilum</taxon>
        <taxon>Polypedilum</taxon>
    </lineage>
</organism>
<dbReference type="EMBL" id="JADBJN010000002">
    <property type="protein sequence ID" value="KAG5678698.1"/>
    <property type="molecule type" value="Genomic_DNA"/>
</dbReference>
<evidence type="ECO:0000256" key="5">
    <source>
        <dbReference type="ARBA" id="ARBA00023180"/>
    </source>
</evidence>
<feature type="domain" description="Chitin-binding type-2" evidence="7">
    <location>
        <begin position="108"/>
        <end position="164"/>
    </location>
</feature>
<dbReference type="AlphaFoldDB" id="A0A9J6C9H1"/>
<dbReference type="PANTHER" id="PTHR23301:SF0">
    <property type="entry name" value="CHITIN-BINDING TYPE-2 DOMAIN-CONTAINING PROTEIN-RELATED"/>
    <property type="match status" value="1"/>
</dbReference>
<evidence type="ECO:0000256" key="3">
    <source>
        <dbReference type="ARBA" id="ARBA00022737"/>
    </source>
</evidence>